<evidence type="ECO:0000259" key="3">
    <source>
        <dbReference type="Pfam" id="PF01648"/>
    </source>
</evidence>
<organism evidence="6">
    <name type="scientific">Schizophyllum commune (strain H4-8 / FGSC 9210)</name>
    <name type="common">Split gill fungus</name>
    <dbReference type="NCBI Taxonomy" id="578458"/>
    <lineage>
        <taxon>Eukaryota</taxon>
        <taxon>Fungi</taxon>
        <taxon>Dikarya</taxon>
        <taxon>Basidiomycota</taxon>
        <taxon>Agaricomycotina</taxon>
        <taxon>Agaricomycetes</taxon>
        <taxon>Agaricomycetidae</taxon>
        <taxon>Agaricales</taxon>
        <taxon>Schizophyllaceae</taxon>
        <taxon>Schizophyllum</taxon>
    </lineage>
</organism>
<dbReference type="HOGENOM" id="CLU_057011_3_1_1"/>
<dbReference type="InterPro" id="IPR055066">
    <property type="entry name" value="AASDHPPT_N"/>
</dbReference>
<sequence>MIISIAKSSNRLKLYEAGLELVDAESQARIKRFYHRADACRCLTGRLLPRVLLKQHGVPVAQITFGKTDVGKPYFTTPLDPAIAFNVSHDSSFVAMAFAPGGANPPSYSVGIDIMEVRMPRGETYASLTETFGEQLTTLERRQLRALQPEEGLRHFFWIWTTKEAYTKALGIGLGFDFNRVEVDVAARTIRIDGVIPKGWRLTRFEATSSSGAPYIGVAAELTTNNAPAVITDAGSDTPIVRYDAAEFIRNAVSALGSDK</sequence>
<evidence type="ECO:0000256" key="1">
    <source>
        <dbReference type="ARBA" id="ARBA00013172"/>
    </source>
</evidence>
<dbReference type="EC" id="2.7.8.7" evidence="1"/>
<dbReference type="GO" id="GO:0000287">
    <property type="term" value="F:magnesium ion binding"/>
    <property type="evidence" value="ECO:0007669"/>
    <property type="project" value="InterPro"/>
</dbReference>
<dbReference type="STRING" id="578458.D8PKF1"/>
<dbReference type="GO" id="GO:0005829">
    <property type="term" value="C:cytosol"/>
    <property type="evidence" value="ECO:0007669"/>
    <property type="project" value="TreeGrafter"/>
</dbReference>
<dbReference type="EMBL" id="GL377302">
    <property type="protein sequence ID" value="EFJ01935.1"/>
    <property type="molecule type" value="Genomic_DNA"/>
</dbReference>
<feature type="domain" description="4'-phosphopantetheinyl transferase N-terminal" evidence="4">
    <location>
        <begin position="15"/>
        <end position="97"/>
    </location>
</feature>
<dbReference type="SUPFAM" id="SSF56214">
    <property type="entry name" value="4'-phosphopantetheinyl transferase"/>
    <property type="match status" value="2"/>
</dbReference>
<dbReference type="GeneID" id="9589297"/>
<dbReference type="FunCoup" id="D8PKF1">
    <property type="interactions" value="331"/>
</dbReference>
<dbReference type="Pfam" id="PF01648">
    <property type="entry name" value="ACPS"/>
    <property type="match status" value="1"/>
</dbReference>
<gene>
    <name evidence="5" type="ORF">SCHCODRAFT_49056</name>
</gene>
<evidence type="ECO:0000259" key="4">
    <source>
        <dbReference type="Pfam" id="PF22624"/>
    </source>
</evidence>
<dbReference type="PANTHER" id="PTHR12215:SF10">
    <property type="entry name" value="L-AMINOADIPATE-SEMIALDEHYDE DEHYDROGENASE-PHOSPHOPANTETHEINYL TRANSFERASE"/>
    <property type="match status" value="1"/>
</dbReference>
<evidence type="ECO:0000256" key="2">
    <source>
        <dbReference type="ARBA" id="ARBA00022679"/>
    </source>
</evidence>
<dbReference type="RefSeq" id="XP_003036837.1">
    <property type="nucleotide sequence ID" value="XM_003036791.1"/>
</dbReference>
<dbReference type="Gene3D" id="3.90.470.20">
    <property type="entry name" value="4'-phosphopantetheinyl transferase domain"/>
    <property type="match status" value="1"/>
</dbReference>
<evidence type="ECO:0000313" key="6">
    <source>
        <dbReference type="Proteomes" id="UP000007431"/>
    </source>
</evidence>
<dbReference type="GO" id="GO:0019878">
    <property type="term" value="P:lysine biosynthetic process via aminoadipic acid"/>
    <property type="evidence" value="ECO:0007669"/>
    <property type="project" value="TreeGrafter"/>
</dbReference>
<dbReference type="Proteomes" id="UP000007431">
    <property type="component" value="Unassembled WGS sequence"/>
</dbReference>
<reference evidence="5 6" key="1">
    <citation type="journal article" date="2010" name="Nat. Biotechnol.">
        <title>Genome sequence of the model mushroom Schizophyllum commune.</title>
        <authorList>
            <person name="Ohm R.A."/>
            <person name="de Jong J.F."/>
            <person name="Lugones L.G."/>
            <person name="Aerts A."/>
            <person name="Kothe E."/>
            <person name="Stajich J.E."/>
            <person name="de Vries R.P."/>
            <person name="Record E."/>
            <person name="Levasseur A."/>
            <person name="Baker S.E."/>
            <person name="Bartholomew K.A."/>
            <person name="Coutinho P.M."/>
            <person name="Erdmann S."/>
            <person name="Fowler T.J."/>
            <person name="Gathman A.C."/>
            <person name="Lombard V."/>
            <person name="Henrissat B."/>
            <person name="Knabe N."/>
            <person name="Kuees U."/>
            <person name="Lilly W.W."/>
            <person name="Lindquist E."/>
            <person name="Lucas S."/>
            <person name="Magnuson J.K."/>
            <person name="Piumi F."/>
            <person name="Raudaskoski M."/>
            <person name="Salamov A."/>
            <person name="Schmutz J."/>
            <person name="Schwarze F.W.M.R."/>
            <person name="vanKuyk P.A."/>
            <person name="Horton J.S."/>
            <person name="Grigoriev I.V."/>
            <person name="Woesten H.A.B."/>
        </authorList>
    </citation>
    <scope>NUCLEOTIDE SEQUENCE [LARGE SCALE GENOMIC DNA]</scope>
    <source>
        <strain evidence="6">H4-8 / FGSC 9210</strain>
    </source>
</reference>
<evidence type="ECO:0000313" key="5">
    <source>
        <dbReference type="EMBL" id="EFJ01935.1"/>
    </source>
</evidence>
<dbReference type="InterPro" id="IPR037143">
    <property type="entry name" value="4-PPantetheinyl_Trfase_dom_sf"/>
</dbReference>
<dbReference type="PANTHER" id="PTHR12215">
    <property type="entry name" value="PHOSPHOPANTETHEINE TRANSFERASE"/>
    <property type="match status" value="1"/>
</dbReference>
<keyword evidence="6" id="KW-1185">Reference proteome</keyword>
<dbReference type="Pfam" id="PF22624">
    <property type="entry name" value="AASDHPPT_N"/>
    <property type="match status" value="1"/>
</dbReference>
<dbReference type="KEGG" id="scm:SCHCO_02497942"/>
<feature type="domain" description="4'-phosphopantetheinyl transferase" evidence="3">
    <location>
        <begin position="109"/>
        <end position="186"/>
    </location>
</feature>
<dbReference type="OMA" id="WVFEESL"/>
<dbReference type="AlphaFoldDB" id="D8PKF1"/>
<name>D8PKF1_SCHCM</name>
<dbReference type="GO" id="GO:0008897">
    <property type="term" value="F:holo-[acyl-carrier-protein] synthase activity"/>
    <property type="evidence" value="ECO:0007669"/>
    <property type="project" value="UniProtKB-EC"/>
</dbReference>
<dbReference type="eggNOG" id="KOG0945">
    <property type="taxonomic scope" value="Eukaryota"/>
</dbReference>
<proteinExistence type="predicted"/>
<keyword evidence="2" id="KW-0808">Transferase</keyword>
<dbReference type="VEuPathDB" id="FungiDB:SCHCODRAFT_02497942"/>
<dbReference type="InterPro" id="IPR008278">
    <property type="entry name" value="4-PPantetheinyl_Trfase_dom"/>
</dbReference>
<dbReference type="OrthoDB" id="26719at2759"/>
<protein>
    <recommendedName>
        <fullName evidence="1">holo-[acyl-carrier-protein] synthase</fullName>
        <ecNumber evidence="1">2.7.8.7</ecNumber>
    </recommendedName>
</protein>
<dbReference type="InParanoid" id="D8PKF1"/>
<dbReference type="InterPro" id="IPR050559">
    <property type="entry name" value="P-Pant_transferase_sf"/>
</dbReference>
<accession>D8PKF1</accession>